<dbReference type="GO" id="GO:0015979">
    <property type="term" value="P:photosynthesis"/>
    <property type="evidence" value="ECO:0007669"/>
    <property type="project" value="UniProtKB-KW"/>
</dbReference>
<name>A0A8T7M7P9_9CHLR</name>
<dbReference type="SUPFAM" id="SSF51081">
    <property type="entry name" value="Bacteriochlorophyll A protein"/>
    <property type="match status" value="1"/>
</dbReference>
<evidence type="ECO:0000313" key="3">
    <source>
        <dbReference type="EMBL" id="WJW68102.1"/>
    </source>
</evidence>
<evidence type="ECO:0000313" key="2">
    <source>
        <dbReference type="EMBL" id="NWJ48165.1"/>
    </source>
</evidence>
<feature type="binding site" description="axial binding residue" evidence="1">
    <location>
        <position position="287"/>
    </location>
    <ligand>
        <name>bacteriochlorophyll a</name>
        <dbReference type="ChEBI" id="CHEBI:61720"/>
        <label>1</label>
    </ligand>
    <ligandPart>
        <name>Mg</name>
        <dbReference type="ChEBI" id="CHEBI:25107"/>
    </ligandPart>
</feature>
<evidence type="ECO:0000256" key="1">
    <source>
        <dbReference type="PIRSR" id="PIRSR603426-1"/>
    </source>
</evidence>
<keyword evidence="1" id="KW-0479">Metal-binding</keyword>
<keyword evidence="1" id="KW-0157">Chromophore</keyword>
<proteinExistence type="predicted"/>
<dbReference type="Gene3D" id="2.50.10.10">
    <property type="entry name" value="Bacteriochlorophyll A"/>
    <property type="match status" value="1"/>
</dbReference>
<dbReference type="GO" id="GO:0042314">
    <property type="term" value="F:bacteriochlorophyll binding"/>
    <property type="evidence" value="ECO:0007669"/>
    <property type="project" value="UniProtKB-KW"/>
</dbReference>
<evidence type="ECO:0000313" key="4">
    <source>
        <dbReference type="Proteomes" id="UP000521676"/>
    </source>
</evidence>
<dbReference type="GO" id="GO:0046872">
    <property type="term" value="F:metal ion binding"/>
    <property type="evidence" value="ECO:0007669"/>
    <property type="project" value="UniProtKB-KW"/>
</dbReference>
<keyword evidence="1" id="KW-0460">Magnesium</keyword>
<dbReference type="AlphaFoldDB" id="A0A8T7M7P9"/>
<keyword evidence="1" id="KW-0148">Chlorophyll</keyword>
<reference evidence="2 4" key="1">
    <citation type="submission" date="2020-06" db="EMBL/GenBank/DDBJ databases">
        <title>Anoxygenic phototrophic Chloroflexota member uses a Type I reaction center.</title>
        <authorList>
            <person name="Tsuji J.M."/>
            <person name="Shaw N.A."/>
            <person name="Nagashima S."/>
            <person name="Venkiteswaran J."/>
            <person name="Schiff S.L."/>
            <person name="Hanada S."/>
            <person name="Tank M."/>
            <person name="Neufeld J.D."/>
        </authorList>
    </citation>
    <scope>NUCLEOTIDE SEQUENCE [LARGE SCALE GENOMIC DNA]</scope>
    <source>
        <strain evidence="2">L227-S17</strain>
    </source>
</reference>
<gene>
    <name evidence="2" type="ORF">HXX08_20110</name>
    <name evidence="3" type="ORF">OZ401_003705</name>
</gene>
<organism evidence="2 4">
    <name type="scientific">Candidatus Chlorohelix allophototropha</name>
    <dbReference type="NCBI Taxonomy" id="3003348"/>
    <lineage>
        <taxon>Bacteria</taxon>
        <taxon>Bacillati</taxon>
        <taxon>Chloroflexota</taxon>
        <taxon>Chloroflexia</taxon>
        <taxon>Candidatus Chloroheliales</taxon>
        <taxon>Candidatus Chloroheliaceae</taxon>
        <taxon>Candidatus Chlorohelix</taxon>
    </lineage>
</organism>
<evidence type="ECO:0000313" key="5">
    <source>
        <dbReference type="Proteomes" id="UP001431572"/>
    </source>
</evidence>
<feature type="binding site" description="axial binding residue" evidence="1">
    <location>
        <position position="143"/>
    </location>
    <ligand>
        <name>bacteriochlorophyll a</name>
        <dbReference type="ChEBI" id="CHEBI:61720"/>
        <label>1</label>
    </ligand>
    <ligandPart>
        <name>Mg</name>
        <dbReference type="ChEBI" id="CHEBI:25107"/>
    </ligandPart>
</feature>
<dbReference type="EMBL" id="JACATZ010000003">
    <property type="protein sequence ID" value="NWJ48165.1"/>
    <property type="molecule type" value="Genomic_DNA"/>
</dbReference>
<dbReference type="Proteomes" id="UP000521676">
    <property type="component" value="Unassembled WGS sequence"/>
</dbReference>
<accession>A0A8T7M7P9</accession>
<feature type="binding site" description="axial binding residue" evidence="1">
    <location>
        <position position="288"/>
    </location>
    <ligand>
        <name>bacteriochlorophyll a</name>
        <dbReference type="ChEBI" id="CHEBI:61720"/>
        <label>1</label>
    </ligand>
    <ligandPart>
        <name>Mg</name>
        <dbReference type="ChEBI" id="CHEBI:25107"/>
    </ligandPart>
</feature>
<keyword evidence="1" id="KW-0602">Photosynthesis</keyword>
<dbReference type="Pfam" id="PF02327">
    <property type="entry name" value="BChl_A"/>
    <property type="match status" value="1"/>
</dbReference>
<keyword evidence="1" id="KW-0076">Bacteriochlorophyll</keyword>
<dbReference type="InterPro" id="IPR003426">
    <property type="entry name" value="BChl_A"/>
</dbReference>
<keyword evidence="5" id="KW-1185">Reference proteome</keyword>
<dbReference type="InterPro" id="IPR036559">
    <property type="entry name" value="Chl_A_sf"/>
</dbReference>
<sequence>MPAFLEGRAEQGKGLADWRCRYDNDWWANITARATIGCPAAVPKLPLESEIEFRARPKGDDISDITVRVESIVEGVKKGLEINALITDLDDKTRESKGYGRIIVGDFIHPFEWRGTVRRETYVPDSSLNLTRSQTYIGGRLFHDVTARIALDTQIAREAWEQVRTVTAKNSEVLTKTVFFGPLWSTADLTGQLYEDIQVRTLSASEGKTLSRVSFVTSGTGQVDSITYWTRLFPVSQLKGREAYVKAKFVTDGASIRVAAEAELPSGVERAGNLLKVIDHPQIPILHHGIPAQPIPLDLEFNYTLTTPDGWRIQKAEPTFRKKIGRNSYLFQGGSYLGFVNTIARGNITPFDVFFEPEDGSVSLSPNAAIAIK</sequence>
<dbReference type="Proteomes" id="UP001431572">
    <property type="component" value="Chromosome 2"/>
</dbReference>
<feature type="binding site" description="axial binding residue" evidence="1">
    <location>
        <position position="280"/>
    </location>
    <ligand>
        <name>bacteriochlorophyll a</name>
        <dbReference type="ChEBI" id="CHEBI:61720"/>
        <label>1</label>
    </ligand>
    <ligandPart>
        <name>Mg</name>
        <dbReference type="ChEBI" id="CHEBI:25107"/>
    </ligandPart>
</feature>
<feature type="binding site" description="axial binding residue" evidence="1">
    <location>
        <position position="109"/>
    </location>
    <ligand>
        <name>bacteriochlorophyll a</name>
        <dbReference type="ChEBI" id="CHEBI:61720"/>
        <label>1</label>
    </ligand>
    <ligandPart>
        <name>Mg</name>
        <dbReference type="ChEBI" id="CHEBI:25107"/>
    </ligandPart>
</feature>
<reference evidence="3" key="2">
    <citation type="journal article" date="2024" name="Nature">
        <title>Anoxygenic phototroph of the Chloroflexota uses a type I reaction centre.</title>
        <authorList>
            <person name="Tsuji J.M."/>
            <person name="Shaw N.A."/>
            <person name="Nagashima S."/>
            <person name="Venkiteswaran J.J."/>
            <person name="Schiff S.L."/>
            <person name="Watanabe T."/>
            <person name="Fukui M."/>
            <person name="Hanada S."/>
            <person name="Tank M."/>
            <person name="Neufeld J.D."/>
        </authorList>
    </citation>
    <scope>NUCLEOTIDE SEQUENCE</scope>
    <source>
        <strain evidence="3">L227-S17</strain>
    </source>
</reference>
<protein>
    <submittedName>
        <fullName evidence="2">Uncharacterized protein</fullName>
    </submittedName>
</protein>
<dbReference type="RefSeq" id="WP_341470006.1">
    <property type="nucleotide sequence ID" value="NZ_CP128400.1"/>
</dbReference>
<dbReference type="EMBL" id="CP128400">
    <property type="protein sequence ID" value="WJW68102.1"/>
    <property type="molecule type" value="Genomic_DNA"/>
</dbReference>